<accession>A0ABN9SXX7</accession>
<evidence type="ECO:0000256" key="1">
    <source>
        <dbReference type="SAM" id="MobiDB-lite"/>
    </source>
</evidence>
<reference evidence="2" key="1">
    <citation type="submission" date="2023-10" db="EMBL/GenBank/DDBJ databases">
        <authorList>
            <person name="Chen Y."/>
            <person name="Shah S."/>
            <person name="Dougan E. K."/>
            <person name="Thang M."/>
            <person name="Chan C."/>
        </authorList>
    </citation>
    <scope>NUCLEOTIDE SEQUENCE [LARGE SCALE GENOMIC DNA]</scope>
</reference>
<evidence type="ECO:0008006" key="4">
    <source>
        <dbReference type="Google" id="ProtNLM"/>
    </source>
</evidence>
<name>A0ABN9SXX7_9DINO</name>
<dbReference type="Proteomes" id="UP001189429">
    <property type="component" value="Unassembled WGS sequence"/>
</dbReference>
<evidence type="ECO:0000313" key="3">
    <source>
        <dbReference type="Proteomes" id="UP001189429"/>
    </source>
</evidence>
<organism evidence="2 3">
    <name type="scientific">Prorocentrum cordatum</name>
    <dbReference type="NCBI Taxonomy" id="2364126"/>
    <lineage>
        <taxon>Eukaryota</taxon>
        <taxon>Sar</taxon>
        <taxon>Alveolata</taxon>
        <taxon>Dinophyceae</taxon>
        <taxon>Prorocentrales</taxon>
        <taxon>Prorocentraceae</taxon>
        <taxon>Prorocentrum</taxon>
    </lineage>
</organism>
<keyword evidence="3" id="KW-1185">Reference proteome</keyword>
<dbReference type="EMBL" id="CAUYUJ010014155">
    <property type="protein sequence ID" value="CAK0837446.1"/>
    <property type="molecule type" value="Genomic_DNA"/>
</dbReference>
<feature type="region of interest" description="Disordered" evidence="1">
    <location>
        <begin position="1"/>
        <end position="43"/>
    </location>
</feature>
<comment type="caution">
    <text evidence="2">The sequence shown here is derived from an EMBL/GenBank/DDBJ whole genome shotgun (WGS) entry which is preliminary data.</text>
</comment>
<evidence type="ECO:0000313" key="2">
    <source>
        <dbReference type="EMBL" id="CAK0837446.1"/>
    </source>
</evidence>
<proteinExistence type="predicted"/>
<gene>
    <name evidence="2" type="ORF">PCOR1329_LOCUS33644</name>
</gene>
<protein>
    <recommendedName>
        <fullName evidence="4">Beta-galactosidase</fullName>
    </recommendedName>
</protein>
<sequence>MAVRESEIAPGRKGWTPRGARGPILSGPGSGGLRGGQQTDTDALPPHGWGPLLAPPCLPWNFVAGAGPGNDLGSIFLSPSGSKHAEVGMEHARAGLERAHSWPGARQEWARGQILPPREVFVDALSDERRGQVRVLCAYGHVHDQRCEGEDDRGVCDTIMTGGGGGCCPSDLQAGFTAVRLTEDDGGFEVDVESARVKLPPKSCRWKVDVQV</sequence>